<evidence type="ECO:0000256" key="2">
    <source>
        <dbReference type="ARBA" id="ARBA00004533"/>
    </source>
</evidence>
<dbReference type="FunFam" id="3.20.20.450:FF:000001">
    <property type="entry name" value="Cyclic di-GMP phosphodiesterase yahA"/>
    <property type="match status" value="1"/>
</dbReference>
<dbReference type="RefSeq" id="WP_090536318.1">
    <property type="nucleotide sequence ID" value="NZ_FOYD01000001.1"/>
</dbReference>
<dbReference type="Pfam" id="PF13426">
    <property type="entry name" value="PAS_9"/>
    <property type="match status" value="1"/>
</dbReference>
<dbReference type="EMBL" id="FOYD01000001">
    <property type="protein sequence ID" value="SFQ60045.1"/>
    <property type="molecule type" value="Genomic_DNA"/>
</dbReference>
<dbReference type="PROSITE" id="PS50887">
    <property type="entry name" value="GGDEF"/>
    <property type="match status" value="1"/>
</dbReference>
<evidence type="ECO:0000256" key="5">
    <source>
        <dbReference type="ARBA" id="ARBA00051114"/>
    </source>
</evidence>
<dbReference type="SUPFAM" id="SSF55785">
    <property type="entry name" value="PYP-like sensor domain (PAS domain)"/>
    <property type="match status" value="2"/>
</dbReference>
<evidence type="ECO:0000259" key="7">
    <source>
        <dbReference type="PROSITE" id="PS50883"/>
    </source>
</evidence>
<proteinExistence type="predicted"/>
<gene>
    <name evidence="9" type="ORF">SAMN05216578_101331</name>
</gene>
<accession>A0A1I5ZUE4</accession>
<organism evidence="9 10">
    <name type="scientific">Halopseudomonas formosensis</name>
    <dbReference type="NCBI Taxonomy" id="1002526"/>
    <lineage>
        <taxon>Bacteria</taxon>
        <taxon>Pseudomonadati</taxon>
        <taxon>Pseudomonadota</taxon>
        <taxon>Gammaproteobacteria</taxon>
        <taxon>Pseudomonadales</taxon>
        <taxon>Pseudomonadaceae</taxon>
        <taxon>Halopseudomonas</taxon>
    </lineage>
</organism>
<dbReference type="Gene3D" id="3.30.70.270">
    <property type="match status" value="1"/>
</dbReference>
<dbReference type="STRING" id="1002526.SAMN05216578_101331"/>
<comment type="catalytic activity">
    <reaction evidence="5">
        <text>3',3'-c-di-GMP + H2O = 5'-phosphoguanylyl(3'-&gt;5')guanosine + H(+)</text>
        <dbReference type="Rhea" id="RHEA:24902"/>
        <dbReference type="ChEBI" id="CHEBI:15377"/>
        <dbReference type="ChEBI" id="CHEBI:15378"/>
        <dbReference type="ChEBI" id="CHEBI:58754"/>
        <dbReference type="ChEBI" id="CHEBI:58805"/>
        <dbReference type="EC" id="3.1.4.52"/>
    </reaction>
    <physiologicalReaction direction="left-to-right" evidence="5">
        <dbReference type="Rhea" id="RHEA:24903"/>
    </physiologicalReaction>
</comment>
<evidence type="ECO:0000259" key="6">
    <source>
        <dbReference type="PROSITE" id="PS50112"/>
    </source>
</evidence>
<dbReference type="CDD" id="cd01949">
    <property type="entry name" value="GGDEF"/>
    <property type="match status" value="1"/>
</dbReference>
<dbReference type="OrthoDB" id="9804951at2"/>
<dbReference type="InterPro" id="IPR035919">
    <property type="entry name" value="EAL_sf"/>
</dbReference>
<sequence>MSAGQAGGDQAFIAFIQQLPIACILTRLSDSAVVATNPSFDKLFGWPKEMILESRTAALPLWLSEEQRSAFFHDLNLMGSLRQSQASFRCSDGGVLPCLVYVEQLTVAGELCRLSMIHDISDRIKAEEALRRSEAKFTALFMDSPEPYLLFDKDNARITEINRRFTEVFGYTVEDAIGKTALELGLWRYPERRPAIIEKLVRNRCLRAEPVDFVTRDGRILNCEVSSNFVRVGEDRCTLSCFKDVTEQVTIEGRIKHQAYHDPLTDLPNRLLLQDRLQQHLALDERHGLRFAVLFFDLDHFKRINDSLGHGLGDAVLREASRRLCQGVRKTDTVARLGGDEFVVVLAGLSGNREQITEQVRNHALALLETLSAPMRVEGHALQLGCSIGIALSGEHGSTPEDLLKHADTALYGVKASGRNGIAFFEPQMQLDVSRRLRVENDLRSALQQSAFRLHYQPQIDAHQQRILGAEALLRWEHPEKGLVSPGCFMSVLEESGMILEVGSWVLEEACRFMARLIKEQLIDVGEFSLSINISPRQFRQADFVARVGAAMAAHQIPARCLQLEITEGMVIHDINDTVAKMHELRSMGLSFAIDDFGTGYSSLSYLKRLPVDQLKIDQSFVRDCTVDSHDAEIIRAIIAMGRSLNLKLVAEGVETADQLDFLRQQGCHAYQGFLFSAAVDDESLSALLRRSRESVTPPQ</sequence>
<dbReference type="SMART" id="SM00091">
    <property type="entry name" value="PAS"/>
    <property type="match status" value="2"/>
</dbReference>
<dbReference type="AlphaFoldDB" id="A0A1I5ZUE4"/>
<dbReference type="NCBIfam" id="TIGR00229">
    <property type="entry name" value="sensory_box"/>
    <property type="match status" value="2"/>
</dbReference>
<dbReference type="InterPro" id="IPR000014">
    <property type="entry name" value="PAS"/>
</dbReference>
<evidence type="ECO:0000313" key="10">
    <source>
        <dbReference type="Proteomes" id="UP000242815"/>
    </source>
</evidence>
<dbReference type="SMART" id="SM00052">
    <property type="entry name" value="EAL"/>
    <property type="match status" value="1"/>
</dbReference>
<dbReference type="FunFam" id="3.30.70.270:FF:000001">
    <property type="entry name" value="Diguanylate cyclase domain protein"/>
    <property type="match status" value="1"/>
</dbReference>
<dbReference type="NCBIfam" id="TIGR00254">
    <property type="entry name" value="GGDEF"/>
    <property type="match status" value="1"/>
</dbReference>
<comment type="subcellular location">
    <subcellularLocation>
        <location evidence="2">Cell inner membrane</location>
    </subcellularLocation>
</comment>
<feature type="domain" description="PAS" evidence="6">
    <location>
        <begin position="133"/>
        <end position="209"/>
    </location>
</feature>
<evidence type="ECO:0000256" key="3">
    <source>
        <dbReference type="ARBA" id="ARBA00012282"/>
    </source>
</evidence>
<evidence type="ECO:0000256" key="4">
    <source>
        <dbReference type="ARBA" id="ARBA00022636"/>
    </source>
</evidence>
<evidence type="ECO:0000259" key="8">
    <source>
        <dbReference type="PROSITE" id="PS50887"/>
    </source>
</evidence>
<dbReference type="SUPFAM" id="SSF55073">
    <property type="entry name" value="Nucleotide cyclase"/>
    <property type="match status" value="1"/>
</dbReference>
<feature type="domain" description="EAL" evidence="7">
    <location>
        <begin position="436"/>
        <end position="693"/>
    </location>
</feature>
<reference evidence="9 10" key="1">
    <citation type="submission" date="2016-10" db="EMBL/GenBank/DDBJ databases">
        <authorList>
            <person name="de Groot N.N."/>
        </authorList>
    </citation>
    <scope>NUCLEOTIDE SEQUENCE [LARGE SCALE GENOMIC DNA]</scope>
    <source>
        <strain evidence="9 10">JCM 18415</strain>
    </source>
</reference>
<comment type="cofactor">
    <cofactor evidence="1">
        <name>Mg(2+)</name>
        <dbReference type="ChEBI" id="CHEBI:18420"/>
    </cofactor>
</comment>
<dbReference type="InterPro" id="IPR001633">
    <property type="entry name" value="EAL_dom"/>
</dbReference>
<dbReference type="InterPro" id="IPR029787">
    <property type="entry name" value="Nucleotide_cyclase"/>
</dbReference>
<dbReference type="PANTHER" id="PTHR44757">
    <property type="entry name" value="DIGUANYLATE CYCLASE DGCP"/>
    <property type="match status" value="1"/>
</dbReference>
<dbReference type="SMART" id="SM00267">
    <property type="entry name" value="GGDEF"/>
    <property type="match status" value="1"/>
</dbReference>
<dbReference type="Gene3D" id="3.30.450.20">
    <property type="entry name" value="PAS domain"/>
    <property type="match status" value="2"/>
</dbReference>
<dbReference type="Pfam" id="PF00990">
    <property type="entry name" value="GGDEF"/>
    <property type="match status" value="1"/>
</dbReference>
<dbReference type="Gene3D" id="3.20.20.450">
    <property type="entry name" value="EAL domain"/>
    <property type="match status" value="1"/>
</dbReference>
<dbReference type="EC" id="3.1.4.52" evidence="3"/>
<protein>
    <recommendedName>
        <fullName evidence="3">cyclic-guanylate-specific phosphodiesterase</fullName>
        <ecNumber evidence="3">3.1.4.52</ecNumber>
    </recommendedName>
</protein>
<dbReference type="GO" id="GO:0071111">
    <property type="term" value="F:cyclic-guanylate-specific phosphodiesterase activity"/>
    <property type="evidence" value="ECO:0007669"/>
    <property type="project" value="UniProtKB-EC"/>
</dbReference>
<dbReference type="InterPro" id="IPR000160">
    <property type="entry name" value="GGDEF_dom"/>
</dbReference>
<dbReference type="GO" id="GO:0071732">
    <property type="term" value="P:cellular response to nitric oxide"/>
    <property type="evidence" value="ECO:0007669"/>
    <property type="project" value="UniProtKB-ARBA"/>
</dbReference>
<dbReference type="InterPro" id="IPR035965">
    <property type="entry name" value="PAS-like_dom_sf"/>
</dbReference>
<dbReference type="PROSITE" id="PS50112">
    <property type="entry name" value="PAS"/>
    <property type="match status" value="1"/>
</dbReference>
<dbReference type="CDD" id="cd00130">
    <property type="entry name" value="PAS"/>
    <property type="match status" value="1"/>
</dbReference>
<dbReference type="InterPro" id="IPR043128">
    <property type="entry name" value="Rev_trsase/Diguanyl_cyclase"/>
</dbReference>
<dbReference type="PROSITE" id="PS50883">
    <property type="entry name" value="EAL"/>
    <property type="match status" value="1"/>
</dbReference>
<feature type="domain" description="GGDEF" evidence="8">
    <location>
        <begin position="289"/>
        <end position="427"/>
    </location>
</feature>
<dbReference type="SUPFAM" id="SSF141868">
    <property type="entry name" value="EAL domain-like"/>
    <property type="match status" value="1"/>
</dbReference>
<evidence type="ECO:0000313" key="9">
    <source>
        <dbReference type="EMBL" id="SFQ60045.1"/>
    </source>
</evidence>
<name>A0A1I5ZUE4_9GAMM</name>
<dbReference type="Proteomes" id="UP000242815">
    <property type="component" value="Unassembled WGS sequence"/>
</dbReference>
<dbReference type="GO" id="GO:0005886">
    <property type="term" value="C:plasma membrane"/>
    <property type="evidence" value="ECO:0007669"/>
    <property type="project" value="UniProtKB-SubCell"/>
</dbReference>
<dbReference type="PANTHER" id="PTHR44757:SF2">
    <property type="entry name" value="BIOFILM ARCHITECTURE MAINTENANCE PROTEIN MBAA"/>
    <property type="match status" value="1"/>
</dbReference>
<keyword evidence="4" id="KW-0973">c-di-GMP</keyword>
<evidence type="ECO:0000256" key="1">
    <source>
        <dbReference type="ARBA" id="ARBA00001946"/>
    </source>
</evidence>
<dbReference type="InterPro" id="IPR052155">
    <property type="entry name" value="Biofilm_reg_signaling"/>
</dbReference>
<dbReference type="CDD" id="cd01948">
    <property type="entry name" value="EAL"/>
    <property type="match status" value="1"/>
</dbReference>
<dbReference type="Pfam" id="PF00563">
    <property type="entry name" value="EAL"/>
    <property type="match status" value="1"/>
</dbReference>